<dbReference type="GeneID" id="20324335"/>
<dbReference type="AlphaFoldDB" id="A0A074ZEA7"/>
<reference evidence="1 2" key="1">
    <citation type="submission" date="2013-11" db="EMBL/GenBank/DDBJ databases">
        <title>Opisthorchis viverrini - life in the bile duct.</title>
        <authorList>
            <person name="Young N.D."/>
            <person name="Nagarajan N."/>
            <person name="Lin S.J."/>
            <person name="Korhonen P.K."/>
            <person name="Jex A.R."/>
            <person name="Hall R.S."/>
            <person name="Safavi-Hemami H."/>
            <person name="Kaewkong W."/>
            <person name="Bertrand D."/>
            <person name="Gao S."/>
            <person name="Seet Q."/>
            <person name="Wongkham S."/>
            <person name="Teh B.T."/>
            <person name="Wongkham C."/>
            <person name="Intapan P.M."/>
            <person name="Maleewong W."/>
            <person name="Yang X."/>
            <person name="Hu M."/>
            <person name="Wang Z."/>
            <person name="Hofmann A."/>
            <person name="Sternberg P.W."/>
            <person name="Tan P."/>
            <person name="Wang J."/>
            <person name="Gasser R.B."/>
        </authorList>
    </citation>
    <scope>NUCLEOTIDE SEQUENCE [LARGE SCALE GENOMIC DNA]</scope>
</reference>
<dbReference type="CTD" id="20324335"/>
<dbReference type="EMBL" id="KL596959">
    <property type="protein sequence ID" value="KER21545.1"/>
    <property type="molecule type" value="Genomic_DNA"/>
</dbReference>
<dbReference type="KEGG" id="ovi:T265_10167"/>
<evidence type="ECO:0000313" key="2">
    <source>
        <dbReference type="Proteomes" id="UP000054324"/>
    </source>
</evidence>
<name>A0A074ZEA7_OPIVI</name>
<proteinExistence type="predicted"/>
<keyword evidence="2" id="KW-1185">Reference proteome</keyword>
<organism evidence="1 2">
    <name type="scientific">Opisthorchis viverrini</name>
    <name type="common">Southeast Asian liver fluke</name>
    <dbReference type="NCBI Taxonomy" id="6198"/>
    <lineage>
        <taxon>Eukaryota</taxon>
        <taxon>Metazoa</taxon>
        <taxon>Spiralia</taxon>
        <taxon>Lophotrochozoa</taxon>
        <taxon>Platyhelminthes</taxon>
        <taxon>Trematoda</taxon>
        <taxon>Digenea</taxon>
        <taxon>Opisthorchiida</taxon>
        <taxon>Opisthorchiata</taxon>
        <taxon>Opisthorchiidae</taxon>
        <taxon>Opisthorchis</taxon>
    </lineage>
</organism>
<dbReference type="RefSeq" id="XP_009174722.1">
    <property type="nucleotide sequence ID" value="XM_009176458.1"/>
</dbReference>
<gene>
    <name evidence="1" type="ORF">T265_10167</name>
</gene>
<protein>
    <submittedName>
        <fullName evidence="1">Uncharacterized protein</fullName>
    </submittedName>
</protein>
<evidence type="ECO:0000313" key="1">
    <source>
        <dbReference type="EMBL" id="KER21545.1"/>
    </source>
</evidence>
<accession>A0A074ZEA7</accession>
<sequence>MRLPGRRPYMIGDGDTGIQVDKRISSNGMWQQLSCVVENHEVRLPEEHEKDYEEFECCWRGRPSRMGPNDPSCAWLEIFQEMVDDRLRMEYCLSLKKASVVEASAFHSDFLKAYEPRGRFEVTSIQLVVEESEARSGEDFLFRFIAIQITVVRPRRIVLINSANDLANFVGSTFDTQSSCWISDGLICGLIHFDYVDWITGTHAQWDKADSANLEQEKSMNGMVDHLSYFLPQAELFPVDDASLLKADSGRLESSSTYQNMPFEYLASPSISTNASFKRLPTTIALASSSSRHRLLEKAFDAKTAQRPDQERLNDCETV</sequence>
<dbReference type="Proteomes" id="UP000054324">
    <property type="component" value="Unassembled WGS sequence"/>
</dbReference>